<evidence type="ECO:0000256" key="3">
    <source>
        <dbReference type="ARBA" id="ARBA00022692"/>
    </source>
</evidence>
<dbReference type="Gene3D" id="1.20.1740.10">
    <property type="entry name" value="Amino acid/polyamine transporter I"/>
    <property type="match status" value="1"/>
</dbReference>
<feature type="transmembrane region" description="Helical" evidence="6">
    <location>
        <begin position="370"/>
        <end position="388"/>
    </location>
</feature>
<protein>
    <submittedName>
        <fullName evidence="7">GABA permease</fullName>
    </submittedName>
</protein>
<name>A0A136IYS7_9PEZI</name>
<evidence type="ECO:0000313" key="7">
    <source>
        <dbReference type="EMBL" id="KXJ90071.1"/>
    </source>
</evidence>
<dbReference type="InParanoid" id="A0A136IYS7"/>
<organism evidence="7 8">
    <name type="scientific">Microdochium bolleyi</name>
    <dbReference type="NCBI Taxonomy" id="196109"/>
    <lineage>
        <taxon>Eukaryota</taxon>
        <taxon>Fungi</taxon>
        <taxon>Dikarya</taxon>
        <taxon>Ascomycota</taxon>
        <taxon>Pezizomycotina</taxon>
        <taxon>Sordariomycetes</taxon>
        <taxon>Xylariomycetidae</taxon>
        <taxon>Xylariales</taxon>
        <taxon>Microdochiaceae</taxon>
        <taxon>Microdochium</taxon>
    </lineage>
</organism>
<feature type="transmembrane region" description="Helical" evidence="6">
    <location>
        <begin position="156"/>
        <end position="175"/>
    </location>
</feature>
<proteinExistence type="predicted"/>
<dbReference type="Pfam" id="PF13520">
    <property type="entry name" value="AA_permease_2"/>
    <property type="match status" value="1"/>
</dbReference>
<dbReference type="Proteomes" id="UP000070501">
    <property type="component" value="Unassembled WGS sequence"/>
</dbReference>
<dbReference type="GO" id="GO:0016020">
    <property type="term" value="C:membrane"/>
    <property type="evidence" value="ECO:0007669"/>
    <property type="project" value="UniProtKB-SubCell"/>
</dbReference>
<dbReference type="GO" id="GO:0022857">
    <property type="term" value="F:transmembrane transporter activity"/>
    <property type="evidence" value="ECO:0007669"/>
    <property type="project" value="InterPro"/>
</dbReference>
<feature type="transmembrane region" description="Helical" evidence="6">
    <location>
        <begin position="230"/>
        <end position="247"/>
    </location>
</feature>
<feature type="transmembrane region" description="Helical" evidence="6">
    <location>
        <begin position="317"/>
        <end position="341"/>
    </location>
</feature>
<feature type="transmembrane region" description="Helical" evidence="6">
    <location>
        <begin position="439"/>
        <end position="465"/>
    </location>
</feature>
<dbReference type="STRING" id="196109.A0A136IYS7"/>
<evidence type="ECO:0000313" key="8">
    <source>
        <dbReference type="Proteomes" id="UP000070501"/>
    </source>
</evidence>
<reference evidence="8" key="1">
    <citation type="submission" date="2016-02" db="EMBL/GenBank/DDBJ databases">
        <title>Draft genome sequence of Microdochium bolleyi, a fungal endophyte of beachgrass.</title>
        <authorList>
            <consortium name="DOE Joint Genome Institute"/>
            <person name="David A.S."/>
            <person name="May G."/>
            <person name="Haridas S."/>
            <person name="Lim J."/>
            <person name="Wang M."/>
            <person name="Labutti K."/>
            <person name="Lipzen A."/>
            <person name="Barry K."/>
            <person name="Grigoriev I.V."/>
        </authorList>
    </citation>
    <scope>NUCLEOTIDE SEQUENCE [LARGE SCALE GENOMIC DNA]</scope>
    <source>
        <strain evidence="8">J235TASD1</strain>
    </source>
</reference>
<evidence type="ECO:0000256" key="6">
    <source>
        <dbReference type="SAM" id="Phobius"/>
    </source>
</evidence>
<keyword evidence="3 6" id="KW-0812">Transmembrane</keyword>
<feature type="transmembrane region" description="Helical" evidence="6">
    <location>
        <begin position="477"/>
        <end position="495"/>
    </location>
</feature>
<dbReference type="PIRSF" id="PIRSF006060">
    <property type="entry name" value="AA_transporter"/>
    <property type="match status" value="1"/>
</dbReference>
<keyword evidence="4 6" id="KW-1133">Transmembrane helix</keyword>
<evidence type="ECO:0000256" key="1">
    <source>
        <dbReference type="ARBA" id="ARBA00004141"/>
    </source>
</evidence>
<dbReference type="EMBL" id="KQ964253">
    <property type="protein sequence ID" value="KXJ90071.1"/>
    <property type="molecule type" value="Genomic_DNA"/>
</dbReference>
<feature type="transmembrane region" description="Helical" evidence="6">
    <location>
        <begin position="268"/>
        <end position="290"/>
    </location>
</feature>
<feature type="transmembrane region" description="Helical" evidence="6">
    <location>
        <begin position="394"/>
        <end position="419"/>
    </location>
</feature>
<keyword evidence="2" id="KW-0813">Transport</keyword>
<comment type="subcellular location">
    <subcellularLocation>
        <location evidence="1">Membrane</location>
        <topology evidence="1">Multi-pass membrane protein</topology>
    </subcellularLocation>
</comment>
<feature type="transmembrane region" description="Helical" evidence="6">
    <location>
        <begin position="187"/>
        <end position="210"/>
    </location>
</feature>
<dbReference type="AlphaFoldDB" id="A0A136IYS7"/>
<dbReference type="OrthoDB" id="3257095at2759"/>
<sequence>MSDGASDNKNGLSRLETGTGEGQVVELNKSFDTLSTFSLALSLMATWESLLSTMGLALVSGGAVSLVYGFLLSFVGNVCLAMSLSEPASMHPNAGGQYFMISELSSHGTKAVLSFYTGWVSLIGWVALTASAPFGAANIIQGVVVLNYPDYVPEKWHWYLIYVAVTLIAFGFNVFGGKVLPTLENLIGILHVIFFVMILVATCTLGRGNYQPAEFVFTQFSNGTGWDSNFVAWGIGMVTSGYVMVGYDAAAHMSEEMPDPRRGVPKAMVGSIVVNGIMGFAVVLAVLFSVQDFGAALASPTGFPIIEIFRQITGNNLAAASAMSLTITISASLATVGLVASTSRTLWAFARDGAPFGSGWLSRVHPTTHVPFNAVICVVVSVILLGALNIGSTAAFSAVLSITVVGLSLSYMVPVIAMLYRRIFTPDMLIWGPWRMHPVVGIVTNAFSIFYVLFLTVFLVLPSVTASTGLNAANMNYASLILGGVVVLVTVDWVFRARKVFHGPVALVDQ</sequence>
<gene>
    <name evidence="7" type="ORF">Micbo1qcDRAFT_205694</name>
</gene>
<accession>A0A136IYS7</accession>
<keyword evidence="8" id="KW-1185">Reference proteome</keyword>
<evidence type="ECO:0000256" key="2">
    <source>
        <dbReference type="ARBA" id="ARBA00022448"/>
    </source>
</evidence>
<dbReference type="PANTHER" id="PTHR45649">
    <property type="entry name" value="AMINO-ACID PERMEASE BAT1"/>
    <property type="match status" value="1"/>
</dbReference>
<dbReference type="InterPro" id="IPR002293">
    <property type="entry name" value="AA/rel_permease1"/>
</dbReference>
<feature type="transmembrane region" description="Helical" evidence="6">
    <location>
        <begin position="113"/>
        <end position="136"/>
    </location>
</feature>
<evidence type="ECO:0000256" key="5">
    <source>
        <dbReference type="ARBA" id="ARBA00023136"/>
    </source>
</evidence>
<evidence type="ECO:0000256" key="4">
    <source>
        <dbReference type="ARBA" id="ARBA00022989"/>
    </source>
</evidence>
<keyword evidence="5 6" id="KW-0472">Membrane</keyword>
<dbReference type="PANTHER" id="PTHR45649:SF14">
    <property type="entry name" value="GABA PERMEASE"/>
    <property type="match status" value="1"/>
</dbReference>